<evidence type="ECO:0000313" key="3">
    <source>
        <dbReference type="EMBL" id="MDR6705253.1"/>
    </source>
</evidence>
<keyword evidence="1" id="KW-0560">Oxidoreductase</keyword>
<gene>
    <name evidence="3" type="ORF">J2W61_005128</name>
</gene>
<name>A0AAW8M1E7_AGRTU</name>
<dbReference type="InterPro" id="IPR003680">
    <property type="entry name" value="Flavodoxin_fold"/>
</dbReference>
<evidence type="ECO:0000256" key="1">
    <source>
        <dbReference type="ARBA" id="ARBA00023002"/>
    </source>
</evidence>
<comment type="caution">
    <text evidence="3">The sequence shown here is derived from an EMBL/GenBank/DDBJ whole genome shotgun (WGS) entry which is preliminary data.</text>
</comment>
<dbReference type="Proteomes" id="UP001265315">
    <property type="component" value="Unassembled WGS sequence"/>
</dbReference>
<dbReference type="InterPro" id="IPR046980">
    <property type="entry name" value="KefG/KefF"/>
</dbReference>
<dbReference type="PANTHER" id="PTHR47307">
    <property type="entry name" value="GLUTATHIONE-REGULATED POTASSIUM-EFFLUX SYSTEM ANCILLARY PROTEIN KEFG"/>
    <property type="match status" value="1"/>
</dbReference>
<dbReference type="EMBL" id="JAVDSW010000008">
    <property type="protein sequence ID" value="MDR6705253.1"/>
    <property type="molecule type" value="Genomic_DNA"/>
</dbReference>
<dbReference type="GO" id="GO:0010181">
    <property type="term" value="F:FMN binding"/>
    <property type="evidence" value="ECO:0007669"/>
    <property type="project" value="TreeGrafter"/>
</dbReference>
<dbReference type="Pfam" id="PF02525">
    <property type="entry name" value="Flavodoxin_2"/>
    <property type="match status" value="1"/>
</dbReference>
<proteinExistence type="predicted"/>
<sequence length="205" mass="22959">MARVLVLFAHPAQRSTGINLSMARRAQQVAGVTFVDIYAEYPRFDIDVEREQKRLIDHDVIVFQFPLFWYSTPALLKQWQDLVLEYGFAHGPHGKKLAGKLAIACITTGGSVRDYSYEGGNKHPFSMFILPLRQTIELCGMTFLPPFVLHAANHVDSPSAKIHVESYPMLLEGLRDSSLDIGALGRRDEVTAGDLAEFVGRREIS</sequence>
<reference evidence="3" key="1">
    <citation type="submission" date="2023-07" db="EMBL/GenBank/DDBJ databases">
        <title>Sorghum-associated microbial communities from plants grown in Nebraska, USA.</title>
        <authorList>
            <person name="Schachtman D."/>
        </authorList>
    </citation>
    <scope>NUCLEOTIDE SEQUENCE</scope>
    <source>
        <strain evidence="3">1457</strain>
    </source>
</reference>
<evidence type="ECO:0000313" key="4">
    <source>
        <dbReference type="Proteomes" id="UP001265315"/>
    </source>
</evidence>
<accession>A0AAW8M1E7</accession>
<dbReference type="RefSeq" id="WP_045534756.1">
    <property type="nucleotide sequence ID" value="NZ_JAGIPD010000006.1"/>
</dbReference>
<dbReference type="Gene3D" id="3.40.50.360">
    <property type="match status" value="1"/>
</dbReference>
<feature type="domain" description="Flavodoxin-like fold" evidence="2">
    <location>
        <begin position="3"/>
        <end position="157"/>
    </location>
</feature>
<dbReference type="PANTHER" id="PTHR47307:SF1">
    <property type="entry name" value="GLUTATHIONE-REGULATED POTASSIUM-EFFLUX SYSTEM ANCILLARY PROTEIN KEFG"/>
    <property type="match status" value="1"/>
</dbReference>
<dbReference type="InterPro" id="IPR029039">
    <property type="entry name" value="Flavoprotein-like_sf"/>
</dbReference>
<dbReference type="SUPFAM" id="SSF52218">
    <property type="entry name" value="Flavoproteins"/>
    <property type="match status" value="1"/>
</dbReference>
<dbReference type="AlphaFoldDB" id="A0AAW8M1E7"/>
<dbReference type="GO" id="GO:0003955">
    <property type="term" value="F:NAD(P)H dehydrogenase (quinone) activity"/>
    <property type="evidence" value="ECO:0007669"/>
    <property type="project" value="TreeGrafter"/>
</dbReference>
<evidence type="ECO:0000259" key="2">
    <source>
        <dbReference type="Pfam" id="PF02525"/>
    </source>
</evidence>
<protein>
    <submittedName>
        <fullName evidence="3">NADPH-quinone reductase</fullName>
    </submittedName>
</protein>
<organism evidence="3 4">
    <name type="scientific">Agrobacterium tumefaciens</name>
    <dbReference type="NCBI Taxonomy" id="358"/>
    <lineage>
        <taxon>Bacteria</taxon>
        <taxon>Pseudomonadati</taxon>
        <taxon>Pseudomonadota</taxon>
        <taxon>Alphaproteobacteria</taxon>
        <taxon>Hyphomicrobiales</taxon>
        <taxon>Rhizobiaceae</taxon>
        <taxon>Rhizobium/Agrobacterium group</taxon>
        <taxon>Agrobacterium</taxon>
        <taxon>Agrobacterium tumefaciens complex</taxon>
    </lineage>
</organism>
<dbReference type="GO" id="GO:0009055">
    <property type="term" value="F:electron transfer activity"/>
    <property type="evidence" value="ECO:0007669"/>
    <property type="project" value="TreeGrafter"/>
</dbReference>